<protein>
    <recommendedName>
        <fullName evidence="6">Phage tail sheath protein</fullName>
    </recommendedName>
</protein>
<evidence type="ECO:0000313" key="5">
    <source>
        <dbReference type="Proteomes" id="UP000317315"/>
    </source>
</evidence>
<dbReference type="Gene3D" id="3.40.50.11780">
    <property type="match status" value="1"/>
</dbReference>
<evidence type="ECO:0008006" key="6">
    <source>
        <dbReference type="Google" id="ProtNLM"/>
    </source>
</evidence>
<accession>A0A521CKY5</accession>
<keyword evidence="5" id="KW-1185">Reference proteome</keyword>
<feature type="domain" description="Tail sheath protein C-terminal" evidence="3">
    <location>
        <begin position="379"/>
        <end position="473"/>
    </location>
</feature>
<dbReference type="AlphaFoldDB" id="A0A521CKY5"/>
<evidence type="ECO:0000259" key="2">
    <source>
        <dbReference type="Pfam" id="PF04984"/>
    </source>
</evidence>
<dbReference type="InterPro" id="IPR020287">
    <property type="entry name" value="Tail_sheath_C"/>
</dbReference>
<evidence type="ECO:0000259" key="3">
    <source>
        <dbReference type="Pfam" id="PF17482"/>
    </source>
</evidence>
<sequence>MGVFVVPGSYTEEEDFSLYALALSSSICAMPIVSPKGESFKPTLTSVTDMLINTFFGDNGQPILSAINQDFFSALAFLEKGNMLYCIRVVPDDATKASAVLKDSGGADVLKVEAIGEGSYYNRIVVTVSSINEDYYKVLISLDKSDNVVEVINWKTSKYPEAKEFIQNTRSKYVKFKVLSTNNPAPATVKLTGGSDGGKVTAGNVMKAIDTVANPNEIDINIITAPGWTEPEVINKCLSVCESRGDCMSIHCTPQGMTPQEAVEWHNGNGGAFQAFNSSYGAMYYGWLKVYDRWRDREIWVPPEGFVAGVYAYTDKVADPWFAPAGLNRGKLVTPLNVEYNPTEGEMELMYGNQNALNPIVRFKKDGIAIWGQKTLQRKPSALDRVNVRRLLLYIRKVIATSTKYLVFEPNDPFTWRQWKGLVDPFLEDIKRRRGIYAFQTICDETTNTPERIDKYLMYGKALIKPTKAAEIVVSEFGILRTGAEFNEYVQ</sequence>
<dbReference type="Pfam" id="PF17482">
    <property type="entry name" value="Phage_sheath_1C"/>
    <property type="match status" value="1"/>
</dbReference>
<evidence type="ECO:0000313" key="4">
    <source>
        <dbReference type="EMBL" id="SMO59381.1"/>
    </source>
</evidence>
<organism evidence="4 5">
    <name type="scientific">Balnearium lithotrophicum</name>
    <dbReference type="NCBI Taxonomy" id="223788"/>
    <lineage>
        <taxon>Bacteria</taxon>
        <taxon>Pseudomonadati</taxon>
        <taxon>Aquificota</taxon>
        <taxon>Aquificia</taxon>
        <taxon>Desulfurobacteriales</taxon>
        <taxon>Desulfurobacteriaceae</taxon>
        <taxon>Balnearium</taxon>
    </lineage>
</organism>
<comment type="similarity">
    <text evidence="1">Belongs to the myoviridae tail sheath protein family.</text>
</comment>
<dbReference type="RefSeq" id="WP_142935577.1">
    <property type="nucleotide sequence ID" value="NZ_FXTM01000013.1"/>
</dbReference>
<proteinExistence type="inferred from homology"/>
<dbReference type="InterPro" id="IPR052042">
    <property type="entry name" value="Tail_sheath_structural"/>
</dbReference>
<reference evidence="4 5" key="1">
    <citation type="submission" date="2017-05" db="EMBL/GenBank/DDBJ databases">
        <authorList>
            <person name="Varghese N."/>
            <person name="Submissions S."/>
        </authorList>
    </citation>
    <scope>NUCLEOTIDE SEQUENCE [LARGE SCALE GENOMIC DNA]</scope>
    <source>
        <strain evidence="4 5">DSM 16304</strain>
    </source>
</reference>
<name>A0A521CKY5_9BACT</name>
<dbReference type="Pfam" id="PF04984">
    <property type="entry name" value="Phage_sheath_1"/>
    <property type="match status" value="1"/>
</dbReference>
<dbReference type="Proteomes" id="UP000317315">
    <property type="component" value="Unassembled WGS sequence"/>
</dbReference>
<dbReference type="PANTHER" id="PTHR35861">
    <property type="match status" value="1"/>
</dbReference>
<dbReference type="EMBL" id="FXTM01000013">
    <property type="protein sequence ID" value="SMO59381.1"/>
    <property type="molecule type" value="Genomic_DNA"/>
</dbReference>
<gene>
    <name evidence="4" type="ORF">SAMN06269117_11314</name>
</gene>
<feature type="domain" description="Tail sheath protein subtilisin-like" evidence="2">
    <location>
        <begin position="198"/>
        <end position="376"/>
    </location>
</feature>
<dbReference type="PANTHER" id="PTHR35861:SF1">
    <property type="entry name" value="PHAGE TAIL SHEATH PROTEIN"/>
    <property type="match status" value="1"/>
</dbReference>
<dbReference type="InterPro" id="IPR035089">
    <property type="entry name" value="Phage_sheath_subtilisin"/>
</dbReference>
<evidence type="ECO:0000256" key="1">
    <source>
        <dbReference type="ARBA" id="ARBA00008005"/>
    </source>
</evidence>
<dbReference type="OrthoDB" id="9767864at2"/>